<dbReference type="GO" id="GO:0004826">
    <property type="term" value="F:phenylalanine-tRNA ligase activity"/>
    <property type="evidence" value="ECO:0007669"/>
    <property type="project" value="UniProtKB-UniRule"/>
</dbReference>
<evidence type="ECO:0000256" key="14">
    <source>
        <dbReference type="ARBA" id="ARBA00049255"/>
    </source>
</evidence>
<keyword evidence="12 15" id="KW-0648">Protein biosynthesis</keyword>
<evidence type="ECO:0000256" key="12">
    <source>
        <dbReference type="ARBA" id="ARBA00022917"/>
    </source>
</evidence>
<dbReference type="InterPro" id="IPR005121">
    <property type="entry name" value="Fdx_antiC-bd"/>
</dbReference>
<feature type="binding site" evidence="15">
    <location>
        <position position="452"/>
    </location>
    <ligand>
        <name>Mg(2+)</name>
        <dbReference type="ChEBI" id="CHEBI:18420"/>
        <note>shared with alpha subunit</note>
    </ligand>
</feature>
<dbReference type="PANTHER" id="PTHR10947">
    <property type="entry name" value="PHENYLALANYL-TRNA SYNTHETASE BETA CHAIN AND LEUCINE-RICH REPEAT-CONTAINING PROTEIN 47"/>
    <property type="match status" value="1"/>
</dbReference>
<evidence type="ECO:0000259" key="18">
    <source>
        <dbReference type="PROSITE" id="PS51447"/>
    </source>
</evidence>
<dbReference type="NCBIfam" id="TIGR00472">
    <property type="entry name" value="pheT_bact"/>
    <property type="match status" value="1"/>
</dbReference>
<dbReference type="InterPro" id="IPR041616">
    <property type="entry name" value="PheRS_beta_core"/>
</dbReference>
<dbReference type="InterPro" id="IPR002547">
    <property type="entry name" value="tRNA-bd_dom"/>
</dbReference>
<evidence type="ECO:0000256" key="11">
    <source>
        <dbReference type="ARBA" id="ARBA00022884"/>
    </source>
</evidence>
<evidence type="ECO:0000259" key="17">
    <source>
        <dbReference type="PROSITE" id="PS50886"/>
    </source>
</evidence>
<dbReference type="FunFam" id="3.30.56.10:FF:000002">
    <property type="entry name" value="Phenylalanine--tRNA ligase beta subunit"/>
    <property type="match status" value="1"/>
</dbReference>
<dbReference type="SMART" id="SM00873">
    <property type="entry name" value="B3_4"/>
    <property type="match status" value="1"/>
</dbReference>
<dbReference type="Pfam" id="PF03483">
    <property type="entry name" value="B3_4"/>
    <property type="match status" value="1"/>
</dbReference>
<feature type="domain" description="FDX-ACB" evidence="18">
    <location>
        <begin position="688"/>
        <end position="780"/>
    </location>
</feature>
<keyword evidence="4 15" id="KW-0963">Cytoplasm</keyword>
<dbReference type="InterPro" id="IPR020825">
    <property type="entry name" value="Phe-tRNA_synthase-like_B3/B4"/>
</dbReference>
<comment type="similarity">
    <text evidence="2 15">Belongs to the phenylalanyl-tRNA synthetase beta subunit family. Type 1 subfamily.</text>
</comment>
<dbReference type="CDD" id="cd02796">
    <property type="entry name" value="tRNA_bind_bactPheRS"/>
    <property type="match status" value="1"/>
</dbReference>
<dbReference type="Pfam" id="PF03147">
    <property type="entry name" value="FDX-ACB"/>
    <property type="match status" value="1"/>
</dbReference>
<dbReference type="CDD" id="cd00769">
    <property type="entry name" value="PheRS_beta_core"/>
    <property type="match status" value="1"/>
</dbReference>
<dbReference type="PROSITE" id="PS51447">
    <property type="entry name" value="FDX_ACB"/>
    <property type="match status" value="1"/>
</dbReference>
<feature type="binding site" evidence="15">
    <location>
        <position position="462"/>
    </location>
    <ligand>
        <name>Mg(2+)</name>
        <dbReference type="ChEBI" id="CHEBI:18420"/>
        <note>shared with alpha subunit</note>
    </ligand>
</feature>
<evidence type="ECO:0000256" key="13">
    <source>
        <dbReference type="ARBA" id="ARBA00023146"/>
    </source>
</evidence>
<keyword evidence="6 15" id="KW-0436">Ligase</keyword>
<dbReference type="InterPro" id="IPR045864">
    <property type="entry name" value="aa-tRNA-synth_II/BPL/LPL"/>
</dbReference>
<dbReference type="GO" id="GO:0009328">
    <property type="term" value="C:phenylalanine-tRNA ligase complex"/>
    <property type="evidence" value="ECO:0007669"/>
    <property type="project" value="TreeGrafter"/>
</dbReference>
<evidence type="ECO:0000256" key="9">
    <source>
        <dbReference type="ARBA" id="ARBA00022840"/>
    </source>
</evidence>
<dbReference type="GO" id="GO:0000287">
    <property type="term" value="F:magnesium ion binding"/>
    <property type="evidence" value="ECO:0007669"/>
    <property type="project" value="UniProtKB-UniRule"/>
</dbReference>
<dbReference type="FunFam" id="3.50.40.10:FF:000001">
    <property type="entry name" value="Phenylalanine--tRNA ligase beta subunit"/>
    <property type="match status" value="1"/>
</dbReference>
<dbReference type="PANTHER" id="PTHR10947:SF0">
    <property type="entry name" value="PHENYLALANINE--TRNA LIGASE BETA SUBUNIT"/>
    <property type="match status" value="1"/>
</dbReference>
<dbReference type="SUPFAM" id="SSF46955">
    <property type="entry name" value="Putative DNA-binding domain"/>
    <property type="match status" value="2"/>
</dbReference>
<comment type="subcellular location">
    <subcellularLocation>
        <location evidence="1 15">Cytoplasm</location>
    </subcellularLocation>
</comment>
<dbReference type="InterPro" id="IPR004532">
    <property type="entry name" value="Phe-tRNA-ligase_IIc_bsu_bact"/>
</dbReference>
<evidence type="ECO:0000256" key="2">
    <source>
        <dbReference type="ARBA" id="ARBA00008653"/>
    </source>
</evidence>
<keyword evidence="10 15" id="KW-0460">Magnesium</keyword>
<dbReference type="Gene3D" id="3.30.56.10">
    <property type="match status" value="2"/>
</dbReference>
<protein>
    <recommendedName>
        <fullName evidence="15">Phenylalanine--tRNA ligase beta subunit</fullName>
        <ecNumber evidence="15">6.1.1.20</ecNumber>
    </recommendedName>
    <alternativeName>
        <fullName evidence="15">Phenylalanyl-tRNA synthetase beta subunit</fullName>
        <shortName evidence="15">PheRS</shortName>
    </alternativeName>
</protein>
<dbReference type="InterPro" id="IPR036690">
    <property type="entry name" value="Fdx_antiC-bd_sf"/>
</dbReference>
<dbReference type="GO" id="GO:0005524">
    <property type="term" value="F:ATP binding"/>
    <property type="evidence" value="ECO:0007669"/>
    <property type="project" value="UniProtKB-UniRule"/>
</dbReference>
<dbReference type="PROSITE" id="PS51483">
    <property type="entry name" value="B5"/>
    <property type="match status" value="1"/>
</dbReference>
<feature type="binding site" evidence="15">
    <location>
        <position position="458"/>
    </location>
    <ligand>
        <name>Mg(2+)</name>
        <dbReference type="ChEBI" id="CHEBI:18420"/>
        <note>shared with alpha subunit</note>
    </ligand>
</feature>
<dbReference type="SUPFAM" id="SSF55681">
    <property type="entry name" value="Class II aaRS and biotin synthetases"/>
    <property type="match status" value="1"/>
</dbReference>
<proteinExistence type="inferred from homology"/>
<dbReference type="RefSeq" id="WP_124105242.1">
    <property type="nucleotide sequence ID" value="NZ_LR027517.1"/>
</dbReference>
<keyword evidence="11 16" id="KW-0694">RNA-binding</keyword>
<dbReference type="Proteomes" id="UP000279841">
    <property type="component" value="Chromosome"/>
</dbReference>
<dbReference type="HAMAP" id="MF_00283">
    <property type="entry name" value="Phe_tRNA_synth_beta1"/>
    <property type="match status" value="1"/>
</dbReference>
<dbReference type="EMBL" id="LR027517">
    <property type="protein sequence ID" value="VCU54130.1"/>
    <property type="molecule type" value="Genomic_DNA"/>
</dbReference>
<feature type="binding site" evidence="15">
    <location>
        <position position="461"/>
    </location>
    <ligand>
        <name>Mg(2+)</name>
        <dbReference type="ChEBI" id="CHEBI:18420"/>
        <note>shared with alpha subunit</note>
    </ligand>
</feature>
<keyword evidence="7 15" id="KW-0479">Metal-binding</keyword>
<evidence type="ECO:0000256" key="6">
    <source>
        <dbReference type="ARBA" id="ARBA00022598"/>
    </source>
</evidence>
<evidence type="ECO:0000256" key="1">
    <source>
        <dbReference type="ARBA" id="ARBA00004496"/>
    </source>
</evidence>
<dbReference type="InterPro" id="IPR033714">
    <property type="entry name" value="tRNA_bind_bactPheRS"/>
</dbReference>
<dbReference type="GO" id="GO:0000049">
    <property type="term" value="F:tRNA binding"/>
    <property type="evidence" value="ECO:0007669"/>
    <property type="project" value="UniProtKB-UniRule"/>
</dbReference>
<reference evidence="20 21" key="1">
    <citation type="submission" date="2018-10" db="EMBL/GenBank/DDBJ databases">
        <authorList>
            <person name="Peiro R."/>
            <person name="Begona"/>
            <person name="Cbmso G."/>
            <person name="Lopez M."/>
            <person name="Gonzalez S."/>
            <person name="Sacristan E."/>
            <person name="Castillo E."/>
        </authorList>
    </citation>
    <scope>NUCLEOTIDE SEQUENCE [LARGE SCALE GENOMIC DNA]</scope>
    <source>
        <strain evidence="20">TTHNAR1</strain>
    </source>
</reference>
<dbReference type="Gene3D" id="3.30.930.10">
    <property type="entry name" value="Bira Bifunctional Protein, Domain 2"/>
    <property type="match status" value="1"/>
</dbReference>
<comment type="subunit">
    <text evidence="3 15">Tetramer of two alpha and two beta subunits.</text>
</comment>
<accession>A0A3P4ATJ4</accession>
<dbReference type="SUPFAM" id="SSF50249">
    <property type="entry name" value="Nucleic acid-binding proteins"/>
    <property type="match status" value="1"/>
</dbReference>
<evidence type="ECO:0000256" key="10">
    <source>
        <dbReference type="ARBA" id="ARBA00022842"/>
    </source>
</evidence>
<evidence type="ECO:0000313" key="20">
    <source>
        <dbReference type="EMBL" id="VCU54130.1"/>
    </source>
</evidence>
<evidence type="ECO:0000256" key="5">
    <source>
        <dbReference type="ARBA" id="ARBA00022555"/>
    </source>
</evidence>
<dbReference type="InterPro" id="IPR012340">
    <property type="entry name" value="NA-bd_OB-fold"/>
</dbReference>
<dbReference type="InterPro" id="IPR005146">
    <property type="entry name" value="B3/B4_tRNA-bd"/>
</dbReference>
<evidence type="ECO:0000259" key="19">
    <source>
        <dbReference type="PROSITE" id="PS51483"/>
    </source>
</evidence>
<comment type="cofactor">
    <cofactor evidence="15">
        <name>Mg(2+)</name>
        <dbReference type="ChEBI" id="CHEBI:18420"/>
    </cofactor>
    <text evidence="15">Binds 2 magnesium ions per tetramer.</text>
</comment>
<dbReference type="PROSITE" id="PS50886">
    <property type="entry name" value="TRBD"/>
    <property type="match status" value="1"/>
</dbReference>
<dbReference type="Pfam" id="PF17759">
    <property type="entry name" value="tRNA_synthFbeta"/>
    <property type="match status" value="1"/>
</dbReference>
<dbReference type="FunFam" id="3.30.70.380:FF:000001">
    <property type="entry name" value="Phenylalanine--tRNA ligase beta subunit"/>
    <property type="match status" value="1"/>
</dbReference>
<dbReference type="InterPro" id="IPR045060">
    <property type="entry name" value="Phe-tRNA-ligase_IIc_bsu"/>
</dbReference>
<dbReference type="EC" id="6.1.1.20" evidence="15"/>
<dbReference type="Gene3D" id="3.50.40.10">
    <property type="entry name" value="Phenylalanyl-trna Synthetase, Chain B, domain 3"/>
    <property type="match status" value="1"/>
</dbReference>
<feature type="domain" description="TRNA-binding" evidence="17">
    <location>
        <begin position="39"/>
        <end position="147"/>
    </location>
</feature>
<evidence type="ECO:0000256" key="7">
    <source>
        <dbReference type="ARBA" id="ARBA00022723"/>
    </source>
</evidence>
<dbReference type="InterPro" id="IPR005147">
    <property type="entry name" value="tRNA_synthase_B5-dom"/>
</dbReference>
<keyword evidence="13 15" id="KW-0030">Aminoacyl-tRNA synthetase</keyword>
<evidence type="ECO:0000256" key="8">
    <source>
        <dbReference type="ARBA" id="ARBA00022741"/>
    </source>
</evidence>
<dbReference type="Gene3D" id="2.40.50.140">
    <property type="entry name" value="Nucleic acid-binding proteins"/>
    <property type="match status" value="1"/>
</dbReference>
<sequence>MRVPFSWLKQYVPELESPEVLEERLAGLGFETDRIERVFSIPTGVVFARVLEAHPIPGTRLKRLVLDAGRTVEVVSGAENARKGIGVALALPGAELPGLGQKVGERVIQGVRSFGMALSPRELGVGEYGGGLLEFPEDALPPGTPLAEAWPEEVVLDLEVTPNRPDALGLLGLARDLHALGYALVEPEAALRAEALPLPFALKVEDPEGAPHFTLGYAFGLRVAPSPLWMQRALFAAGMRPINNVVDVTNYVMLERAQPMHAFDLRFIGEGILVRRAREGERLKTLDGVERTLHPEDLVIAGWRGEESFPLGLAGVMGGAESEVREDTEAIALEVACFDPVSIRKTARRHGLRTEASHRFERGVDPLGQVPAQRRALSLLQALAGARVAEALLEAGSPKPPEAIPFRPEYANRLLGTSYPEAEQIAILKRLGCRVEGQGPAYRVTPPSHRLDLRLEEDLVEEVARIQGYETIPLALPAFFPAPDNRGVEAPYRKERRLREVLSGLGFQEVYTYSFMDPEDARRFRLDPPRLLLLNPLAPEKAALRTHLFPGLVRVLKENLDLDRPERALLFEVGRVFREREETHLAGLLFGEGVGLPWAKERLSGYFLLKGYLEALFARLGLAFRVEAQAFPFLHPGVSGRVLVEGEEVGFLGALHPEIAQELELPPVHLFELRLPLPEKPLAFQYPSRHPAAFRDLAVVVPASTPYGEVEALVREAAGHYLESLALFDLYQGPPLPQGHKSLAFHLRFRHPKRTLRDEEVEEAVSRVAEALRARGFGLRGLDTP</sequence>
<name>A0A3P4ATJ4_THETH</name>
<evidence type="ECO:0000256" key="3">
    <source>
        <dbReference type="ARBA" id="ARBA00011209"/>
    </source>
</evidence>
<dbReference type="InterPro" id="IPR009061">
    <property type="entry name" value="DNA-bd_dom_put_sf"/>
</dbReference>
<evidence type="ECO:0000256" key="16">
    <source>
        <dbReference type="PROSITE-ProRule" id="PRU00209"/>
    </source>
</evidence>
<comment type="catalytic activity">
    <reaction evidence="14 15">
        <text>tRNA(Phe) + L-phenylalanine + ATP = L-phenylalanyl-tRNA(Phe) + AMP + diphosphate + H(+)</text>
        <dbReference type="Rhea" id="RHEA:19413"/>
        <dbReference type="Rhea" id="RHEA-COMP:9668"/>
        <dbReference type="Rhea" id="RHEA-COMP:9699"/>
        <dbReference type="ChEBI" id="CHEBI:15378"/>
        <dbReference type="ChEBI" id="CHEBI:30616"/>
        <dbReference type="ChEBI" id="CHEBI:33019"/>
        <dbReference type="ChEBI" id="CHEBI:58095"/>
        <dbReference type="ChEBI" id="CHEBI:78442"/>
        <dbReference type="ChEBI" id="CHEBI:78531"/>
        <dbReference type="ChEBI" id="CHEBI:456215"/>
        <dbReference type="EC" id="6.1.1.20"/>
    </reaction>
</comment>
<dbReference type="SUPFAM" id="SSF54991">
    <property type="entry name" value="Anticodon-binding domain of PheRS"/>
    <property type="match status" value="1"/>
</dbReference>
<dbReference type="SMART" id="SM00896">
    <property type="entry name" value="FDX-ACB"/>
    <property type="match status" value="1"/>
</dbReference>
<dbReference type="GO" id="GO:0006432">
    <property type="term" value="P:phenylalanyl-tRNA aminoacylation"/>
    <property type="evidence" value="ECO:0007669"/>
    <property type="project" value="UniProtKB-UniRule"/>
</dbReference>
<feature type="domain" description="B5" evidence="19">
    <location>
        <begin position="399"/>
        <end position="474"/>
    </location>
</feature>
<evidence type="ECO:0000313" key="21">
    <source>
        <dbReference type="Proteomes" id="UP000279841"/>
    </source>
</evidence>
<keyword evidence="5 16" id="KW-0820">tRNA-binding</keyword>
<keyword evidence="8 15" id="KW-0547">Nucleotide-binding</keyword>
<dbReference type="SMART" id="SM00874">
    <property type="entry name" value="B5"/>
    <property type="match status" value="1"/>
</dbReference>
<dbReference type="Gene3D" id="3.30.70.380">
    <property type="entry name" value="Ferrodoxin-fold anticodon-binding domain"/>
    <property type="match status" value="1"/>
</dbReference>
<keyword evidence="9 15" id="KW-0067">ATP-binding</keyword>
<organism evidence="20 21">
    <name type="scientific">Thermus thermophilus</name>
    <dbReference type="NCBI Taxonomy" id="274"/>
    <lineage>
        <taxon>Bacteria</taxon>
        <taxon>Thermotogati</taxon>
        <taxon>Deinococcota</taxon>
        <taxon>Deinococci</taxon>
        <taxon>Thermales</taxon>
        <taxon>Thermaceae</taxon>
        <taxon>Thermus</taxon>
    </lineage>
</organism>
<dbReference type="AlphaFoldDB" id="A0A3P4ATJ4"/>
<evidence type="ECO:0000256" key="4">
    <source>
        <dbReference type="ARBA" id="ARBA00022490"/>
    </source>
</evidence>
<evidence type="ECO:0000256" key="15">
    <source>
        <dbReference type="HAMAP-Rule" id="MF_00283"/>
    </source>
</evidence>
<dbReference type="SUPFAM" id="SSF56037">
    <property type="entry name" value="PheT/TilS domain"/>
    <property type="match status" value="1"/>
</dbReference>
<gene>
    <name evidence="15 20" type="primary">pheT</name>
    <name evidence="20" type="ORF">TTHN1_01932</name>
</gene>
<dbReference type="Pfam" id="PF03484">
    <property type="entry name" value="B5"/>
    <property type="match status" value="1"/>
</dbReference>